<dbReference type="EMBL" id="FNVP01000013">
    <property type="protein sequence ID" value="SEG42589.1"/>
    <property type="molecule type" value="Genomic_DNA"/>
</dbReference>
<reference evidence="2" key="1">
    <citation type="submission" date="2016-10" db="EMBL/GenBank/DDBJ databases">
        <authorList>
            <person name="Varghese N."/>
            <person name="Submissions S."/>
        </authorList>
    </citation>
    <scope>NUCLEOTIDE SEQUENCE [LARGE SCALE GENOMIC DNA]</scope>
    <source>
        <strain evidence="2">CGMCC 1.9230</strain>
    </source>
</reference>
<organism evidence="1 2">
    <name type="scientific">Flavobacterium urumqiense</name>
    <dbReference type="NCBI Taxonomy" id="935224"/>
    <lineage>
        <taxon>Bacteria</taxon>
        <taxon>Pseudomonadati</taxon>
        <taxon>Bacteroidota</taxon>
        <taxon>Flavobacteriia</taxon>
        <taxon>Flavobacteriales</taxon>
        <taxon>Flavobacteriaceae</taxon>
        <taxon>Flavobacterium</taxon>
    </lineage>
</organism>
<dbReference type="AlphaFoldDB" id="A0A1H6A1I0"/>
<sequence>MPKKIVFVNPENNFIYSPFRVLKNIDCRYKTVLKTASQRFEIYNGYYKLIKTTICYS</sequence>
<evidence type="ECO:0000313" key="2">
    <source>
        <dbReference type="Proteomes" id="UP000236737"/>
    </source>
</evidence>
<dbReference type="Proteomes" id="UP000236737">
    <property type="component" value="Unassembled WGS sequence"/>
</dbReference>
<gene>
    <name evidence="1" type="ORF">SAMN04488130_11317</name>
</gene>
<evidence type="ECO:0000313" key="1">
    <source>
        <dbReference type="EMBL" id="SEG42589.1"/>
    </source>
</evidence>
<accession>A0A1H6A1I0</accession>
<keyword evidence="2" id="KW-1185">Reference proteome</keyword>
<proteinExistence type="predicted"/>
<protein>
    <submittedName>
        <fullName evidence="1">Uncharacterized protein</fullName>
    </submittedName>
</protein>
<name>A0A1H6A1I0_9FLAO</name>